<name>A0A7J7IL44_9RHOD</name>
<evidence type="ECO:0000256" key="8">
    <source>
        <dbReference type="SAM" id="Coils"/>
    </source>
</evidence>
<keyword evidence="5" id="KW-0698">rRNA processing</keyword>
<comment type="caution">
    <text evidence="10">The sequence shown here is derived from an EMBL/GenBank/DDBJ whole genome shotgun (WGS) entry which is preliminary data.</text>
</comment>
<evidence type="ECO:0000256" key="7">
    <source>
        <dbReference type="ARBA" id="ARBA00023242"/>
    </source>
</evidence>
<dbReference type="InterPro" id="IPR019310">
    <property type="entry name" value="Efg1"/>
</dbReference>
<comment type="similarity">
    <text evidence="2">Belongs to the EFG1 family.</text>
</comment>
<evidence type="ECO:0000256" key="6">
    <source>
        <dbReference type="ARBA" id="ARBA00023054"/>
    </source>
</evidence>
<protein>
    <recommendedName>
        <fullName evidence="3">rRNA-processing protein EFG1</fullName>
    </recommendedName>
    <alternativeName>
        <fullName evidence="4">rRNA-processing protein efg1</fullName>
    </alternativeName>
</protein>
<dbReference type="PANTHER" id="PTHR33911">
    <property type="entry name" value="RRNA-PROCESSING PROTEIN EFG1"/>
    <property type="match status" value="1"/>
</dbReference>
<evidence type="ECO:0000256" key="3">
    <source>
        <dbReference type="ARBA" id="ARBA00018689"/>
    </source>
</evidence>
<feature type="region of interest" description="Disordered" evidence="9">
    <location>
        <begin position="156"/>
        <end position="339"/>
    </location>
</feature>
<feature type="region of interest" description="Disordered" evidence="9">
    <location>
        <begin position="440"/>
        <end position="466"/>
    </location>
</feature>
<evidence type="ECO:0000256" key="2">
    <source>
        <dbReference type="ARBA" id="ARBA00006916"/>
    </source>
</evidence>
<feature type="region of interest" description="Disordered" evidence="9">
    <location>
        <begin position="1"/>
        <end position="25"/>
    </location>
</feature>
<feature type="coiled-coil region" evidence="8">
    <location>
        <begin position="47"/>
        <end position="74"/>
    </location>
</feature>
<feature type="compositionally biased region" description="Acidic residues" evidence="9">
    <location>
        <begin position="172"/>
        <end position="181"/>
    </location>
</feature>
<dbReference type="AlphaFoldDB" id="A0A7J7IL44"/>
<evidence type="ECO:0000256" key="1">
    <source>
        <dbReference type="ARBA" id="ARBA00004604"/>
    </source>
</evidence>
<sequence length="485" mass="55676">MAALPKVAQVGARFKEERPPRKQPSLRNRLRALERLVRWRNLAEPALLEKRRELERLRRVYEKKRRNAEKAAITRKYLPLRKMEERRILRRLDRLRSARFEDPQAQEDEVRSLERDLVYVRYFPDGVKYVALFPKSGHTSRAKKLIERYRRRIERAHGEQMTMKTPEHPVEDADELDEDTEPVPNRPVSVVHAHQRRDRVHAEAVHQKRNGKASSLRAEDESAAGDMNRPASSLAPAMYTRTRQQQKVPAANAASPVRLRQAPSPRWPCPPGKDTIGLAELNQSSVYPAGHRKQTPVSNRSDEHRARQRGPSPDPLIEPDEDESNPTRSPLPTHDDDDEDALDRHIYIARLQLPRAQAQGVSEARRSRGRGRQRLICAATKEASATSETAASLIRIDSTEAWLHAPLTEFDRIREIHLKDHPSMQRSAKAPVRQAPLIPNTWTLHRKPDTPDSDNSRDTRPPRNQPLAAQLKATFSGSFMLWCPT</sequence>
<evidence type="ECO:0000256" key="4">
    <source>
        <dbReference type="ARBA" id="ARBA00019827"/>
    </source>
</evidence>
<keyword evidence="6 8" id="KW-0175">Coiled coil</keyword>
<comment type="subcellular location">
    <subcellularLocation>
        <location evidence="1">Nucleus</location>
        <location evidence="1">Nucleolus</location>
    </subcellularLocation>
</comment>
<dbReference type="PANTHER" id="PTHR33911:SF1">
    <property type="entry name" value="RRNA-PROCESSING PROTEIN EFG1"/>
    <property type="match status" value="1"/>
</dbReference>
<dbReference type="GO" id="GO:0000462">
    <property type="term" value="P:maturation of SSU-rRNA from tricistronic rRNA transcript (SSU-rRNA, 5.8S rRNA, LSU-rRNA)"/>
    <property type="evidence" value="ECO:0007669"/>
    <property type="project" value="TreeGrafter"/>
</dbReference>
<evidence type="ECO:0000313" key="10">
    <source>
        <dbReference type="EMBL" id="KAF6003440.1"/>
    </source>
</evidence>
<dbReference type="GO" id="GO:0030688">
    <property type="term" value="C:preribosome, small subunit precursor"/>
    <property type="evidence" value="ECO:0007669"/>
    <property type="project" value="TreeGrafter"/>
</dbReference>
<reference evidence="10 11" key="1">
    <citation type="journal article" date="2020" name="J. Phycol.">
        <title>Comparative genome analysis reveals Cyanidiococcus gen. nov., a new extremophilic red algal genus sister to Cyanidioschyzon (Cyanidioschyzonaceae, Rhodophyta).</title>
        <authorList>
            <person name="Liu S.-L."/>
            <person name="Chiang Y.-R."/>
            <person name="Yoon H.S."/>
            <person name="Fu H.-Y."/>
        </authorList>
    </citation>
    <scope>NUCLEOTIDE SEQUENCE [LARGE SCALE GENOMIC DNA]</scope>
    <source>
        <strain evidence="10 11">THAL066</strain>
    </source>
</reference>
<dbReference type="InterPro" id="IPR050786">
    <property type="entry name" value="EFG1_rRNA-proc"/>
</dbReference>
<dbReference type="GO" id="GO:0005730">
    <property type="term" value="C:nucleolus"/>
    <property type="evidence" value="ECO:0007669"/>
    <property type="project" value="UniProtKB-SubCell"/>
</dbReference>
<keyword evidence="7" id="KW-0539">Nucleus</keyword>
<dbReference type="Pfam" id="PF10153">
    <property type="entry name" value="Efg1"/>
    <property type="match status" value="1"/>
</dbReference>
<dbReference type="EMBL" id="VWRR01000006">
    <property type="protein sequence ID" value="KAF6003440.1"/>
    <property type="molecule type" value="Genomic_DNA"/>
</dbReference>
<evidence type="ECO:0000256" key="9">
    <source>
        <dbReference type="SAM" id="MobiDB-lite"/>
    </source>
</evidence>
<dbReference type="OrthoDB" id="10671363at2759"/>
<dbReference type="Proteomes" id="UP000530660">
    <property type="component" value="Unassembled WGS sequence"/>
</dbReference>
<proteinExistence type="inferred from homology"/>
<organism evidence="10 11">
    <name type="scientific">Cyanidiococcus yangmingshanensis</name>
    <dbReference type="NCBI Taxonomy" id="2690220"/>
    <lineage>
        <taxon>Eukaryota</taxon>
        <taxon>Rhodophyta</taxon>
        <taxon>Bangiophyceae</taxon>
        <taxon>Cyanidiales</taxon>
        <taxon>Cyanidiaceae</taxon>
        <taxon>Cyanidiococcus</taxon>
    </lineage>
</organism>
<keyword evidence="11" id="KW-1185">Reference proteome</keyword>
<accession>A0A7J7IL44</accession>
<feature type="compositionally biased region" description="Basic and acidic residues" evidence="9">
    <location>
        <begin position="446"/>
        <end position="461"/>
    </location>
</feature>
<gene>
    <name evidence="10" type="primary">EFG1</name>
    <name evidence="10" type="ORF">F1559_000150</name>
</gene>
<evidence type="ECO:0000256" key="5">
    <source>
        <dbReference type="ARBA" id="ARBA00022552"/>
    </source>
</evidence>
<evidence type="ECO:0000313" key="11">
    <source>
        <dbReference type="Proteomes" id="UP000530660"/>
    </source>
</evidence>